<reference evidence="1 2" key="1">
    <citation type="submission" date="2015-03" db="EMBL/GenBank/DDBJ databases">
        <authorList>
            <person name="Murphy D."/>
        </authorList>
    </citation>
    <scope>NUCLEOTIDE SEQUENCE [LARGE SCALE GENOMIC DNA]</scope>
    <source>
        <strain evidence="1 2">DSM 44277</strain>
    </source>
</reference>
<gene>
    <name evidence="1" type="ORF">BN971_02687</name>
</gene>
<name>A0A0U0WA79_MYCBE</name>
<sequence>MGFGTCGPLDSEDATIYPTRFDEWLARTPPR</sequence>
<organism evidence="1 2">
    <name type="scientific">Mycobacterium bohemicum DSM 44277</name>
    <dbReference type="NCBI Taxonomy" id="1236609"/>
    <lineage>
        <taxon>Bacteria</taxon>
        <taxon>Bacillati</taxon>
        <taxon>Actinomycetota</taxon>
        <taxon>Actinomycetes</taxon>
        <taxon>Mycobacteriales</taxon>
        <taxon>Mycobacteriaceae</taxon>
        <taxon>Mycobacterium</taxon>
    </lineage>
</organism>
<dbReference type="AlphaFoldDB" id="A0A0U0WA79"/>
<dbReference type="EMBL" id="CSTD01000002">
    <property type="protein sequence ID" value="CPR11402.1"/>
    <property type="molecule type" value="Genomic_DNA"/>
</dbReference>
<dbReference type="Proteomes" id="UP000198875">
    <property type="component" value="Unassembled WGS sequence"/>
</dbReference>
<protein>
    <submittedName>
        <fullName evidence="1">Uncharacterized protein</fullName>
    </submittedName>
</protein>
<evidence type="ECO:0000313" key="2">
    <source>
        <dbReference type="Proteomes" id="UP000198875"/>
    </source>
</evidence>
<accession>A0A0U0WA79</accession>
<evidence type="ECO:0000313" key="1">
    <source>
        <dbReference type="EMBL" id="CPR11402.1"/>
    </source>
</evidence>
<proteinExistence type="predicted"/>